<dbReference type="Pfam" id="PF25608">
    <property type="entry name" value="NAL1_N"/>
    <property type="match status" value="1"/>
</dbReference>
<dbReference type="EMBL" id="JAUOEK010000183">
    <property type="protein sequence ID" value="MDO5972022.1"/>
    <property type="molecule type" value="Genomic_DNA"/>
</dbReference>
<dbReference type="RefSeq" id="WP_303279740.1">
    <property type="nucleotide sequence ID" value="NZ_JAUOEK010000183.1"/>
</dbReference>
<dbReference type="InterPro" id="IPR043504">
    <property type="entry name" value="Peptidase_S1_PA_chymotrypsin"/>
</dbReference>
<gene>
    <name evidence="2" type="ORF">Q4Q35_19655</name>
</gene>
<feature type="domain" description="Nal1 N-terminal" evidence="1">
    <location>
        <begin position="28"/>
        <end position="85"/>
    </location>
</feature>
<proteinExistence type="predicted"/>
<sequence>MDVNKFQKHRLLTRTVKKQHIDQWLFKNQNVVGMSYGRKIVHNKITDEPALVVYVMKKLPKQFIPPSQLLPSKVFIGGDYIHVDVVETGPFNPLAFTARERPAPSGISIGHPNITAGTLGCLVKDLTDGSTCILSNNHVLADQNAASIGDNIIQPGSADGGVVPSDVIAQLKRFQIINATGNIMDAAIAEVNNIADVINQMKNNLMDVPSPNHPAVGLLFAGSCSRTIMNPIQDVLDTLQVDFINGGPGATVPGEIDMNVEKVGRTTEYTSSTIMEIDATVTIGYDFGSATFDDQIVTAWMSDGGDSGSIVCRGGEGGNEDHCGSCQSTQSASIFLKKDLRSDVAAEKSFREKHLIHTLTGRYVVDTFFDNEDYLNQRFKDEKIGEEDAEYARYLYDKYAKTFRNMALDIESNEKIPSNVFKEAEKNFGRLKRYLSKSEQSSAESLFKLAYEFEGKTTQEALKMLDDKRLYNQVVKIVSGNDTLRKKDC</sequence>
<dbReference type="SUPFAM" id="SSF50494">
    <property type="entry name" value="Trypsin-like serine proteases"/>
    <property type="match status" value="1"/>
</dbReference>
<dbReference type="InterPro" id="IPR009003">
    <property type="entry name" value="Peptidase_S1_PA"/>
</dbReference>
<keyword evidence="3" id="KW-1185">Reference proteome</keyword>
<evidence type="ECO:0000313" key="3">
    <source>
        <dbReference type="Proteomes" id="UP001176883"/>
    </source>
</evidence>
<evidence type="ECO:0000259" key="1">
    <source>
        <dbReference type="Pfam" id="PF25608"/>
    </source>
</evidence>
<reference evidence="2" key="1">
    <citation type="submission" date="2023-07" db="EMBL/GenBank/DDBJ databases">
        <title>Two novel species in the genus Flavivirga.</title>
        <authorList>
            <person name="Kwon K."/>
        </authorList>
    </citation>
    <scope>NUCLEOTIDE SEQUENCE</scope>
    <source>
        <strain evidence="2">KCTC 52353</strain>
    </source>
</reference>
<accession>A0ABT8WG14</accession>
<protein>
    <recommendedName>
        <fullName evidence="1">Nal1 N-terminal domain-containing protein</fullName>
    </recommendedName>
</protein>
<dbReference type="Gene3D" id="2.40.10.10">
    <property type="entry name" value="Trypsin-like serine proteases"/>
    <property type="match status" value="1"/>
</dbReference>
<name>A0ABT8WG14_9FLAO</name>
<dbReference type="InterPro" id="IPR057905">
    <property type="entry name" value="Nal1_N"/>
</dbReference>
<evidence type="ECO:0000313" key="2">
    <source>
        <dbReference type="EMBL" id="MDO5972022.1"/>
    </source>
</evidence>
<dbReference type="Proteomes" id="UP001176883">
    <property type="component" value="Unassembled WGS sequence"/>
</dbReference>
<comment type="caution">
    <text evidence="2">The sequence shown here is derived from an EMBL/GenBank/DDBJ whole genome shotgun (WGS) entry which is preliminary data.</text>
</comment>
<organism evidence="2 3">
    <name type="scientific">Flavivirga aquimarina</name>
    <dbReference type="NCBI Taxonomy" id="2027862"/>
    <lineage>
        <taxon>Bacteria</taxon>
        <taxon>Pseudomonadati</taxon>
        <taxon>Bacteroidota</taxon>
        <taxon>Flavobacteriia</taxon>
        <taxon>Flavobacteriales</taxon>
        <taxon>Flavobacteriaceae</taxon>
        <taxon>Flavivirga</taxon>
    </lineage>
</organism>